<comment type="subcellular location">
    <subcellularLocation>
        <location evidence="1">Nucleus</location>
    </subcellularLocation>
</comment>
<dbReference type="CDD" id="cd19699">
    <property type="entry name" value="bHLH_TS_dMYOD_like"/>
    <property type="match status" value="1"/>
</dbReference>
<dbReference type="FunFam" id="4.10.280.10:FF:000005">
    <property type="entry name" value="Myogenic factor"/>
    <property type="match status" value="1"/>
</dbReference>
<gene>
    <name evidence="6" type="ORF">PSYICH_LOCUS12839</name>
</gene>
<dbReference type="Pfam" id="PF01586">
    <property type="entry name" value="Basic"/>
    <property type="match status" value="1"/>
</dbReference>
<dbReference type="GO" id="GO:0007517">
    <property type="term" value="P:muscle organ development"/>
    <property type="evidence" value="ECO:0007669"/>
    <property type="project" value="InterPro"/>
</dbReference>
<evidence type="ECO:0000256" key="1">
    <source>
        <dbReference type="ARBA" id="ARBA00004123"/>
    </source>
</evidence>
<dbReference type="Gene3D" id="4.10.280.10">
    <property type="entry name" value="Helix-loop-helix DNA-binding domain"/>
    <property type="match status" value="1"/>
</dbReference>
<dbReference type="SMART" id="SM00353">
    <property type="entry name" value="HLH"/>
    <property type="match status" value="1"/>
</dbReference>
<evidence type="ECO:0000256" key="2">
    <source>
        <dbReference type="ARBA" id="ARBA00023125"/>
    </source>
</evidence>
<dbReference type="GO" id="GO:0046983">
    <property type="term" value="F:protein dimerization activity"/>
    <property type="evidence" value="ECO:0007669"/>
    <property type="project" value="InterPro"/>
</dbReference>
<dbReference type="EMBL" id="OV651818">
    <property type="protein sequence ID" value="CAH1112412.1"/>
    <property type="molecule type" value="Genomic_DNA"/>
</dbReference>
<dbReference type="SMART" id="SM00520">
    <property type="entry name" value="BASIC"/>
    <property type="match status" value="1"/>
</dbReference>
<sequence length="288" mass="33088">MNYYSNLFDPHDTRQNYCQQRNKYPDVKAYEKILPRNQVFPDVARTRTKDVLGRMRKTLQEDLFYKNLEKQDKSPMSDRSSNCSRSGDDSKAMRIDTGYVSAESSIESEEEKEATHHILEPQGAHTGCSINGPRKCLAWACKACKKKTVAIDRRKAATLRERRRLRKVNEAFEMLKKRTCNNPGQRLPKVEILRSAIEYIEYLEEILQGSNKSSADTNTSIVPKTEYMNSVSNQFICERLQQFSEPLQRFHSTNGCEIASSNSSLDCLNLIVQSISNKNKKDSTEHVT</sequence>
<feature type="region of interest" description="Disordered" evidence="4">
    <location>
        <begin position="68"/>
        <end position="91"/>
    </location>
</feature>
<dbReference type="GO" id="GO:0000978">
    <property type="term" value="F:RNA polymerase II cis-regulatory region sequence-specific DNA binding"/>
    <property type="evidence" value="ECO:0007669"/>
    <property type="project" value="TreeGrafter"/>
</dbReference>
<dbReference type="InterPro" id="IPR011598">
    <property type="entry name" value="bHLH_dom"/>
</dbReference>
<dbReference type="GO" id="GO:0045663">
    <property type="term" value="P:positive regulation of myoblast differentiation"/>
    <property type="evidence" value="ECO:0007669"/>
    <property type="project" value="TreeGrafter"/>
</dbReference>
<evidence type="ECO:0000313" key="7">
    <source>
        <dbReference type="Proteomes" id="UP001153636"/>
    </source>
</evidence>
<dbReference type="PROSITE" id="PS50888">
    <property type="entry name" value="BHLH"/>
    <property type="match status" value="1"/>
</dbReference>
<protein>
    <recommendedName>
        <fullName evidence="5">BHLH domain-containing protein</fullName>
    </recommendedName>
</protein>
<organism evidence="6 7">
    <name type="scientific">Psylliodes chrysocephalus</name>
    <dbReference type="NCBI Taxonomy" id="3402493"/>
    <lineage>
        <taxon>Eukaryota</taxon>
        <taxon>Metazoa</taxon>
        <taxon>Ecdysozoa</taxon>
        <taxon>Arthropoda</taxon>
        <taxon>Hexapoda</taxon>
        <taxon>Insecta</taxon>
        <taxon>Pterygota</taxon>
        <taxon>Neoptera</taxon>
        <taxon>Endopterygota</taxon>
        <taxon>Coleoptera</taxon>
        <taxon>Polyphaga</taxon>
        <taxon>Cucujiformia</taxon>
        <taxon>Chrysomeloidea</taxon>
        <taxon>Chrysomelidae</taxon>
        <taxon>Galerucinae</taxon>
        <taxon>Alticini</taxon>
        <taxon>Psylliodes</taxon>
    </lineage>
</organism>
<keyword evidence="2" id="KW-0238">DNA-binding</keyword>
<reference evidence="6" key="1">
    <citation type="submission" date="2022-01" db="EMBL/GenBank/DDBJ databases">
        <authorList>
            <person name="King R."/>
        </authorList>
    </citation>
    <scope>NUCLEOTIDE SEQUENCE</scope>
</reference>
<keyword evidence="3" id="KW-0539">Nucleus</keyword>
<proteinExistence type="predicted"/>
<accession>A0A9P0D1G7</accession>
<dbReference type="PANTHER" id="PTHR11534:SF9">
    <property type="entry name" value="MYOGENIC-DETERMINATION PROTEIN"/>
    <property type="match status" value="1"/>
</dbReference>
<dbReference type="Pfam" id="PF00010">
    <property type="entry name" value="HLH"/>
    <property type="match status" value="1"/>
</dbReference>
<dbReference type="AlphaFoldDB" id="A0A9P0D1G7"/>
<dbReference type="InterPro" id="IPR002546">
    <property type="entry name" value="MyoD_N"/>
</dbReference>
<dbReference type="InterPro" id="IPR036638">
    <property type="entry name" value="HLH_DNA-bd_sf"/>
</dbReference>
<dbReference type="GO" id="GO:0000981">
    <property type="term" value="F:DNA-binding transcription factor activity, RNA polymerase II-specific"/>
    <property type="evidence" value="ECO:0007669"/>
    <property type="project" value="TreeGrafter"/>
</dbReference>
<dbReference type="PANTHER" id="PTHR11534">
    <property type="entry name" value="MYOGENIC FACTOR"/>
    <property type="match status" value="1"/>
</dbReference>
<evidence type="ECO:0000259" key="5">
    <source>
        <dbReference type="PROSITE" id="PS50888"/>
    </source>
</evidence>
<evidence type="ECO:0000256" key="3">
    <source>
        <dbReference type="ARBA" id="ARBA00023242"/>
    </source>
</evidence>
<evidence type="ECO:0000313" key="6">
    <source>
        <dbReference type="EMBL" id="CAH1112412.1"/>
    </source>
</evidence>
<dbReference type="OrthoDB" id="10049614at2759"/>
<feature type="domain" description="BHLH" evidence="5">
    <location>
        <begin position="152"/>
        <end position="203"/>
    </location>
</feature>
<dbReference type="InterPro" id="IPR039704">
    <property type="entry name" value="Myogenic_factor"/>
</dbReference>
<dbReference type="Proteomes" id="UP001153636">
    <property type="component" value="Chromosome 6"/>
</dbReference>
<name>A0A9P0D1G7_9CUCU</name>
<evidence type="ECO:0000256" key="4">
    <source>
        <dbReference type="SAM" id="MobiDB-lite"/>
    </source>
</evidence>
<keyword evidence="7" id="KW-1185">Reference proteome</keyword>
<dbReference type="GO" id="GO:0005634">
    <property type="term" value="C:nucleus"/>
    <property type="evidence" value="ECO:0007669"/>
    <property type="project" value="UniProtKB-SubCell"/>
</dbReference>
<dbReference type="SUPFAM" id="SSF47459">
    <property type="entry name" value="HLH, helix-loop-helix DNA-binding domain"/>
    <property type="match status" value="1"/>
</dbReference>